<dbReference type="RefSeq" id="WP_205262373.1">
    <property type="nucleotide sequence ID" value="NZ_JAERWK010000026.1"/>
</dbReference>
<name>A0A938YBG2_9ACTN</name>
<dbReference type="AlphaFoldDB" id="A0A938YBG2"/>
<accession>A0A938YBG2</accession>
<dbReference type="EMBL" id="JAERWK010000026">
    <property type="protein sequence ID" value="MBM9469410.1"/>
    <property type="molecule type" value="Genomic_DNA"/>
</dbReference>
<gene>
    <name evidence="2" type="ORF">JL106_19150</name>
</gene>
<organism evidence="2 3">
    <name type="scientific">Nakamurella leprariae</name>
    <dbReference type="NCBI Taxonomy" id="2803911"/>
    <lineage>
        <taxon>Bacteria</taxon>
        <taxon>Bacillati</taxon>
        <taxon>Actinomycetota</taxon>
        <taxon>Actinomycetes</taxon>
        <taxon>Nakamurellales</taxon>
        <taxon>Nakamurellaceae</taxon>
        <taxon>Nakamurella</taxon>
    </lineage>
</organism>
<feature type="region of interest" description="Disordered" evidence="1">
    <location>
        <begin position="25"/>
        <end position="65"/>
    </location>
</feature>
<evidence type="ECO:0000313" key="3">
    <source>
        <dbReference type="Proteomes" id="UP000663792"/>
    </source>
</evidence>
<dbReference type="Proteomes" id="UP000663792">
    <property type="component" value="Unassembled WGS sequence"/>
</dbReference>
<keyword evidence="3" id="KW-1185">Reference proteome</keyword>
<sequence>MSNLFSDPPVPSAPTPADDTARLALDPVFSSPSAVASEFDDHERPERHERPRSGSNGPRRPRTRR</sequence>
<evidence type="ECO:0000313" key="2">
    <source>
        <dbReference type="EMBL" id="MBM9469410.1"/>
    </source>
</evidence>
<comment type="caution">
    <text evidence="2">The sequence shown here is derived from an EMBL/GenBank/DDBJ whole genome shotgun (WGS) entry which is preliminary data.</text>
</comment>
<proteinExistence type="predicted"/>
<feature type="compositionally biased region" description="Basic and acidic residues" evidence="1">
    <location>
        <begin position="39"/>
        <end position="52"/>
    </location>
</feature>
<feature type="region of interest" description="Disordered" evidence="1">
    <location>
        <begin position="1"/>
        <end position="20"/>
    </location>
</feature>
<reference evidence="2" key="1">
    <citation type="submission" date="2021-01" db="EMBL/GenBank/DDBJ databases">
        <title>YIM 132084 draft genome.</title>
        <authorList>
            <person name="An D."/>
        </authorList>
    </citation>
    <scope>NUCLEOTIDE SEQUENCE</scope>
    <source>
        <strain evidence="2">YIM 132084</strain>
    </source>
</reference>
<evidence type="ECO:0000256" key="1">
    <source>
        <dbReference type="SAM" id="MobiDB-lite"/>
    </source>
</evidence>
<protein>
    <submittedName>
        <fullName evidence="2">Uncharacterized protein</fullName>
    </submittedName>
</protein>